<keyword evidence="6" id="KW-0131">Cell cycle</keyword>
<feature type="compositionally biased region" description="Polar residues" evidence="7">
    <location>
        <begin position="533"/>
        <end position="552"/>
    </location>
</feature>
<reference evidence="10" key="1">
    <citation type="submission" date="2022-12" db="EMBL/GenBank/DDBJ databases">
        <title>Genome assemblies of Blomia tropicalis.</title>
        <authorList>
            <person name="Cui Y."/>
        </authorList>
    </citation>
    <scope>NUCLEOTIDE SEQUENCE</scope>
    <source>
        <tissue evidence="10">Adult mites</tissue>
    </source>
</reference>
<keyword evidence="11" id="KW-1185">Reference proteome</keyword>
<evidence type="ECO:0000256" key="2">
    <source>
        <dbReference type="ARBA" id="ARBA00016066"/>
    </source>
</evidence>
<evidence type="ECO:0000256" key="5">
    <source>
        <dbReference type="ARBA" id="ARBA00022786"/>
    </source>
</evidence>
<dbReference type="GO" id="GO:0031145">
    <property type="term" value="P:anaphase-promoting complex-dependent catabolic process"/>
    <property type="evidence" value="ECO:0007669"/>
    <property type="project" value="TreeGrafter"/>
</dbReference>
<evidence type="ECO:0000259" key="9">
    <source>
        <dbReference type="Pfam" id="PF12862"/>
    </source>
</evidence>
<dbReference type="PANTHER" id="PTHR12830">
    <property type="entry name" value="ANAPHASE-PROMOTING COMPLEX SUBUNIT 5"/>
    <property type="match status" value="1"/>
</dbReference>
<dbReference type="OMA" id="HLIRGTI"/>
<dbReference type="InterPro" id="IPR037679">
    <property type="entry name" value="Apc5"/>
</dbReference>
<feature type="transmembrane region" description="Helical" evidence="8">
    <location>
        <begin position="476"/>
        <end position="499"/>
    </location>
</feature>
<evidence type="ECO:0000256" key="1">
    <source>
        <dbReference type="ARBA" id="ARBA00007450"/>
    </source>
</evidence>
<evidence type="ECO:0000256" key="3">
    <source>
        <dbReference type="ARBA" id="ARBA00022618"/>
    </source>
</evidence>
<keyword evidence="8" id="KW-0812">Transmembrane</keyword>
<feature type="region of interest" description="Disordered" evidence="7">
    <location>
        <begin position="1075"/>
        <end position="1100"/>
    </location>
</feature>
<dbReference type="Pfam" id="PF12862">
    <property type="entry name" value="ANAPC5"/>
    <property type="match status" value="1"/>
</dbReference>
<evidence type="ECO:0000256" key="4">
    <source>
        <dbReference type="ARBA" id="ARBA00022776"/>
    </source>
</evidence>
<evidence type="ECO:0000313" key="11">
    <source>
        <dbReference type="Proteomes" id="UP001142055"/>
    </source>
</evidence>
<keyword evidence="8" id="KW-1133">Transmembrane helix</keyword>
<dbReference type="GO" id="GO:0045842">
    <property type="term" value="P:positive regulation of mitotic metaphase/anaphase transition"/>
    <property type="evidence" value="ECO:0007669"/>
    <property type="project" value="TreeGrafter"/>
</dbReference>
<dbReference type="EMBL" id="JAPWDV010000002">
    <property type="protein sequence ID" value="KAJ6220651.1"/>
    <property type="molecule type" value="Genomic_DNA"/>
</dbReference>
<evidence type="ECO:0000313" key="10">
    <source>
        <dbReference type="EMBL" id="KAJ6220651.1"/>
    </source>
</evidence>
<dbReference type="InterPro" id="IPR026000">
    <property type="entry name" value="Apc5_dom"/>
</dbReference>
<dbReference type="Proteomes" id="UP001142055">
    <property type="component" value="Chromosome 2"/>
</dbReference>
<dbReference type="GO" id="GO:0005680">
    <property type="term" value="C:anaphase-promoting complex"/>
    <property type="evidence" value="ECO:0007669"/>
    <property type="project" value="InterPro"/>
</dbReference>
<dbReference type="PANTHER" id="PTHR12830:SF9">
    <property type="entry name" value="ANAPHASE-PROMOTING COMPLEX SUBUNIT 5"/>
    <property type="match status" value="1"/>
</dbReference>
<dbReference type="GO" id="GO:0051301">
    <property type="term" value="P:cell division"/>
    <property type="evidence" value="ECO:0007669"/>
    <property type="project" value="UniProtKB-KW"/>
</dbReference>
<evidence type="ECO:0000256" key="8">
    <source>
        <dbReference type="SAM" id="Phobius"/>
    </source>
</evidence>
<feature type="compositionally biased region" description="Low complexity" evidence="7">
    <location>
        <begin position="1088"/>
        <end position="1099"/>
    </location>
</feature>
<sequence length="1810" mass="208564">MIFHDVQIQNNEKEFVFESRFDPKYMIYSVYQRFYQCQIFDAIEEFSRRISLLNVIFELNSKVNEWKELEEFYIPNSNQLKHEEILMLIEKFYQTSNWCCVQFRYISNNMLHLKTLKENRKFELDQCTSIPFSRMIIFERVRVYTFKTFQALEDVYLNSNKFNFFVKNLYVHMYKYNEDVKIKPTLSIPDSFAIFLRRIFTDDKIWNNYNSSLSVDFEMETEEEKEKEKGQTENKLFSNWYGIVSKAVGGSDNDFTLHISNESNIDLPYLNDSSQSAIIFSIIEKYRSLPLSKDKYGSLKNLDGTYRSVLNTILQLYLTYGVNDKLELSFYEMLHLKLLFLLVQPLFLSKKCWNHRQNQVYYGGGIVSSLFKSFISSDPKLLQDIDTLFEEMKSNLSSYSTPSEKVKGQKTNNPFTTVQPQLTTINVITTQQMYESIDVKMKTKDQFSQTQTLDETTLDETTVIENLTSSNSSTKFYKGLSILIGLTLIMLIAAIVLYCKFIKASRKNTVDKASRNGTVNKTSLKNIVSKTSHSYTVSKTSHDNTASKTSQKNTEKRVNTNVPVKINIASSKKTINKFESVMSQSEFPPDLTDQLLNEPYILSPYKLCVANYLLCYIEIKNEFERNNIPLISSSRNDSLSKKMSPNIQNSLSHCQIGFQLMMSLDCSYAELRSRLMEAMNNKSNLSKDEVVLPKKFAQQILRQFDNNLIDIRLNGLNKLYDFIQRLQRVILKKSTLNNSNNDLGNMTSDHLDTYRIHRHSMAGQYIRKLMIHFERLVFSDVAILHSQLERYLYGETDYEDLNNHSVSQLSIKKTNQSSKKSGVKPKYFKSKEEKPLMTKLNLPTLASLNYLYKFLSKNEKEKNDPAYQMIMAELSKLIIECTNSSFSDEERHSLSSDSMMSLDSTEYTLDTNSTDIKKLDLQQSSSKLSKVKRTCQKKSIRKLLSRTNVTETDIDEYSQLYSKIASQHFLLKQVYKILINEHLALSPPEIVNFIDLYFEQNNRFHFNQFIQLNYKANLNMIRRSMAAIESNGNGTSSSGPPAATLGPVPPVNQFPNQRGDVADIIQLNIQTNPVQTGQNGHNGNLTPSVSSLSVGGSSSTTNNKVKDLFQSINYYSDIYYLKYINALRINDYLSARECFFAYFDLRKTPNISNDIKKGDKVLSGSVMNSCWSSLNLAIMYVHFRHYRLAYEALTDCISVARERRDESCLQFAMIWLLVILQHYPSFDNDESLNSSNQKMNDGTRFSANYKQQKMKRTLTNEFSHRHHQAYNDLNSIQNLLNLISINECGLPYIAAMAYLHLEKQVYLRPIYPSLLEHELKDESESIRPRRPPLSTKPLIFAVRNAMDDILMKALALHAAILNAYGAVHLGAITSNILASLRLVDMVDQDRVPHVNENQAIACRNYAWYQWSIRGNYQRAINLLTSFSRHYSSYNNQLLMIIEQTKSEICFEQFLYEGDWYNSMKCINKVRCINQTQALMMLARLRQCQNENISALECIDKILPASYQSSSSTSSSVFKVKSRIPFVGATLCSGTNGFHRQTYSSVDIAAKVGWFDGRIDSEDSIVTNIDSRIPKSLSKAIENPAKRTLHGSLNTTPTLGPSKSLLNNITAKSDTFNPLEPEDECRLVPESDPYILISCMVMRASLLGDLSELLECVIKCQTHGLRSLETRSLLEIARIQQTIYGEYVESQDVINQLWIRLLSNGSLRDLGLAYYLTAVNHFRLNQQNGYPETKILIDLPLRYRSVTNWKMLDLARWANQRSIIIWKRIGDKRSLVESLSLASFIEHSVGNSEQRNYYAKEAKLIRSQLLK</sequence>
<comment type="caution">
    <text evidence="10">The sequence shown here is derived from an EMBL/GenBank/DDBJ whole genome shotgun (WGS) entry which is preliminary data.</text>
</comment>
<keyword evidence="3" id="KW-0132">Cell division</keyword>
<keyword evidence="4" id="KW-0498">Mitosis</keyword>
<keyword evidence="5" id="KW-0833">Ubl conjugation pathway</keyword>
<protein>
    <recommendedName>
        <fullName evidence="2">Anaphase-promoting complex subunit 5</fullName>
    </recommendedName>
</protein>
<keyword evidence="8" id="KW-0472">Membrane</keyword>
<feature type="domain" description="Anaphase-promoting complex subunit 5" evidence="9">
    <location>
        <begin position="1119"/>
        <end position="1222"/>
    </location>
</feature>
<feature type="region of interest" description="Disordered" evidence="7">
    <location>
        <begin position="533"/>
        <end position="556"/>
    </location>
</feature>
<gene>
    <name evidence="10" type="ORF">RDWZM_006463</name>
</gene>
<feature type="compositionally biased region" description="Polar residues" evidence="7">
    <location>
        <begin position="1075"/>
        <end position="1087"/>
    </location>
</feature>
<comment type="similarity">
    <text evidence="1">Belongs to the APC5 family.</text>
</comment>
<evidence type="ECO:0000256" key="6">
    <source>
        <dbReference type="ARBA" id="ARBA00023306"/>
    </source>
</evidence>
<name>A0A9Q0M755_BLOTA</name>
<evidence type="ECO:0000256" key="7">
    <source>
        <dbReference type="SAM" id="MobiDB-lite"/>
    </source>
</evidence>
<accession>A0A9Q0M755</accession>
<dbReference type="GO" id="GO:0070979">
    <property type="term" value="P:protein K11-linked ubiquitination"/>
    <property type="evidence" value="ECO:0007669"/>
    <property type="project" value="TreeGrafter"/>
</dbReference>
<proteinExistence type="inferred from homology"/>
<organism evidence="10 11">
    <name type="scientific">Blomia tropicalis</name>
    <name type="common">Mite</name>
    <dbReference type="NCBI Taxonomy" id="40697"/>
    <lineage>
        <taxon>Eukaryota</taxon>
        <taxon>Metazoa</taxon>
        <taxon>Ecdysozoa</taxon>
        <taxon>Arthropoda</taxon>
        <taxon>Chelicerata</taxon>
        <taxon>Arachnida</taxon>
        <taxon>Acari</taxon>
        <taxon>Acariformes</taxon>
        <taxon>Sarcoptiformes</taxon>
        <taxon>Astigmata</taxon>
        <taxon>Glycyphagoidea</taxon>
        <taxon>Echimyopodidae</taxon>
        <taxon>Blomia</taxon>
    </lineage>
</organism>